<accession>A0ABN8LWP8</accession>
<dbReference type="InterPro" id="IPR001613">
    <property type="entry name" value="Flavin_amine_oxidase"/>
</dbReference>
<dbReference type="InterPro" id="IPR050281">
    <property type="entry name" value="Flavin_monoamine_oxidase"/>
</dbReference>
<feature type="chain" id="PRO_5045115453" description="Amine oxidase" evidence="4">
    <location>
        <begin position="23"/>
        <end position="505"/>
    </location>
</feature>
<dbReference type="SUPFAM" id="SSF54373">
    <property type="entry name" value="FAD-linked reductases, C-terminal domain"/>
    <property type="match status" value="1"/>
</dbReference>
<dbReference type="Proteomes" id="UP001159427">
    <property type="component" value="Unassembled WGS sequence"/>
</dbReference>
<reference evidence="6 7" key="1">
    <citation type="submission" date="2022-05" db="EMBL/GenBank/DDBJ databases">
        <authorList>
            <consortium name="Genoscope - CEA"/>
            <person name="William W."/>
        </authorList>
    </citation>
    <scope>NUCLEOTIDE SEQUENCE [LARGE SCALE GENOMIC DNA]</scope>
</reference>
<evidence type="ECO:0000256" key="4">
    <source>
        <dbReference type="SAM" id="SignalP"/>
    </source>
</evidence>
<dbReference type="PANTHER" id="PTHR10742:SF313">
    <property type="entry name" value="AMINE OXIDASE"/>
    <property type="match status" value="1"/>
</dbReference>
<evidence type="ECO:0000256" key="1">
    <source>
        <dbReference type="ARBA" id="ARBA00001974"/>
    </source>
</evidence>
<organism evidence="6 7">
    <name type="scientific">Porites evermanni</name>
    <dbReference type="NCBI Taxonomy" id="104178"/>
    <lineage>
        <taxon>Eukaryota</taxon>
        <taxon>Metazoa</taxon>
        <taxon>Cnidaria</taxon>
        <taxon>Anthozoa</taxon>
        <taxon>Hexacorallia</taxon>
        <taxon>Scleractinia</taxon>
        <taxon>Fungiina</taxon>
        <taxon>Poritidae</taxon>
        <taxon>Porites</taxon>
    </lineage>
</organism>
<proteinExistence type="inferred from homology"/>
<dbReference type="Gene3D" id="3.50.50.60">
    <property type="entry name" value="FAD/NAD(P)-binding domain"/>
    <property type="match status" value="1"/>
</dbReference>
<protein>
    <recommendedName>
        <fullName evidence="3">Amine oxidase</fullName>
        <ecNumber evidence="3">1.4.3.-</ecNumber>
    </recommendedName>
</protein>
<gene>
    <name evidence="6" type="ORF">PEVE_00006241</name>
</gene>
<dbReference type="EC" id="1.4.3.-" evidence="3"/>
<keyword evidence="7" id="KW-1185">Reference proteome</keyword>
<keyword evidence="3" id="KW-0274">FAD</keyword>
<comment type="similarity">
    <text evidence="3">Belongs to the flavin monoamine oxidase family.</text>
</comment>
<dbReference type="Pfam" id="PF01593">
    <property type="entry name" value="Amino_oxidase"/>
    <property type="match status" value="1"/>
</dbReference>
<dbReference type="SUPFAM" id="SSF51905">
    <property type="entry name" value="FAD/NAD(P)-binding domain"/>
    <property type="match status" value="1"/>
</dbReference>
<evidence type="ECO:0000313" key="7">
    <source>
        <dbReference type="Proteomes" id="UP001159427"/>
    </source>
</evidence>
<evidence type="ECO:0000256" key="3">
    <source>
        <dbReference type="RuleBase" id="RU362067"/>
    </source>
</evidence>
<evidence type="ECO:0000259" key="5">
    <source>
        <dbReference type="Pfam" id="PF01593"/>
    </source>
</evidence>
<dbReference type="EMBL" id="CALNXI010000140">
    <property type="protein sequence ID" value="CAH3020234.1"/>
    <property type="molecule type" value="Genomic_DNA"/>
</dbReference>
<feature type="signal peptide" evidence="4">
    <location>
        <begin position="1"/>
        <end position="22"/>
    </location>
</feature>
<evidence type="ECO:0000313" key="6">
    <source>
        <dbReference type="EMBL" id="CAH3020234.1"/>
    </source>
</evidence>
<dbReference type="InterPro" id="IPR036188">
    <property type="entry name" value="FAD/NAD-bd_sf"/>
</dbReference>
<dbReference type="PANTHER" id="PTHR10742">
    <property type="entry name" value="FLAVIN MONOAMINE OXIDASE"/>
    <property type="match status" value="1"/>
</dbReference>
<dbReference type="Gene3D" id="3.90.660.10">
    <property type="match status" value="1"/>
</dbReference>
<name>A0ABN8LWP8_9CNID</name>
<evidence type="ECO:0000256" key="2">
    <source>
        <dbReference type="ARBA" id="ARBA00023002"/>
    </source>
</evidence>
<feature type="domain" description="Amine oxidase" evidence="5">
    <location>
        <begin position="35"/>
        <end position="450"/>
    </location>
</feature>
<dbReference type="InterPro" id="IPR002937">
    <property type="entry name" value="Amino_oxidase"/>
</dbReference>
<keyword evidence="2 3" id="KW-0560">Oxidoreductase</keyword>
<sequence length="505" mass="56650">MAKKVSLLFLFLTFSAVTSAPAERTKVLILGAGAAGITAAKTLHDQGIDDFIVLEGQDYIGGRIKQASFAGMKVELGANWIQFANEKDNPLMLLRNKYNLTGHSSNFNDVRIRNIHSHGAGERADMEVFNEWRKKREELFEMGEQRSEEDVPPRDMPVSTALQMLGWTSDTPLKKVLSWLDIDFEYGENEHVTSLNNVGPPGEDFFITDQRGIWTLFSDFYSSFEEKISLNKTVVQVKYDNNGVEVITADGDTFSADYGLCTFSSGVLHSESVKFDPPLPDWKKEAIYRLRPVYMTKIFLKFPSDFWDDNEWILHVSVPNAAHFPAFFDLDRTGFFPGSTALFTTVTGDEAVRVEAQDDSKTKEEVMEVLRSMYGSNVTNATEILVSKWSQNQFTLGSWTDPVIGTDASVFANMAGRVKKLFFAGEGTHGEWYSFMQGAYLSGRDKAKEIAACIEGEKCEPYQPSTGLPVIVKTQDCHVKSMASHIQMLPVVNLLFWFMFVIGCS</sequence>
<keyword evidence="4" id="KW-0732">Signal</keyword>
<keyword evidence="3" id="KW-0285">Flavoprotein</keyword>
<comment type="caution">
    <text evidence="6">The sequence shown here is derived from an EMBL/GenBank/DDBJ whole genome shotgun (WGS) entry which is preliminary data.</text>
</comment>
<dbReference type="PRINTS" id="PR00757">
    <property type="entry name" value="AMINEOXDASEF"/>
</dbReference>
<comment type="cofactor">
    <cofactor evidence="1 3">
        <name>FAD</name>
        <dbReference type="ChEBI" id="CHEBI:57692"/>
    </cofactor>
</comment>